<dbReference type="PRINTS" id="PR00133">
    <property type="entry name" value="GLHYDRLASE3"/>
</dbReference>
<evidence type="ECO:0000256" key="6">
    <source>
        <dbReference type="ARBA" id="ARBA00023295"/>
    </source>
</evidence>
<evidence type="ECO:0000256" key="3">
    <source>
        <dbReference type="ARBA" id="ARBA00012744"/>
    </source>
</evidence>
<comment type="similarity">
    <text evidence="2">Belongs to the glycosyl hydrolase 3 family.</text>
</comment>
<dbReference type="InParanoid" id="A0A420XNC6"/>
<dbReference type="InterPro" id="IPR001764">
    <property type="entry name" value="Glyco_hydro_3_N"/>
</dbReference>
<protein>
    <recommendedName>
        <fullName evidence="3">beta-glucosidase</fullName>
        <ecNumber evidence="3">3.2.1.21</ecNumber>
    </recommendedName>
</protein>
<dbReference type="Pfam" id="PF01915">
    <property type="entry name" value="Glyco_hydro_3_C"/>
    <property type="match status" value="1"/>
</dbReference>
<dbReference type="Gene3D" id="3.20.20.300">
    <property type="entry name" value="Glycoside hydrolase, family 3, N-terminal domain"/>
    <property type="match status" value="1"/>
</dbReference>
<evidence type="ECO:0000256" key="7">
    <source>
        <dbReference type="SAM" id="SignalP"/>
    </source>
</evidence>
<dbReference type="InterPro" id="IPR017853">
    <property type="entry name" value="GH"/>
</dbReference>
<dbReference type="GO" id="GO:0008422">
    <property type="term" value="F:beta-glucosidase activity"/>
    <property type="evidence" value="ECO:0007669"/>
    <property type="project" value="UniProtKB-EC"/>
</dbReference>
<evidence type="ECO:0000256" key="5">
    <source>
        <dbReference type="ARBA" id="ARBA00022801"/>
    </source>
</evidence>
<dbReference type="PANTHER" id="PTHR30620:SF16">
    <property type="entry name" value="LYSOSOMAL BETA GLUCOSIDASE"/>
    <property type="match status" value="1"/>
</dbReference>
<dbReference type="AlphaFoldDB" id="A0A420XNC6"/>
<evidence type="ECO:0000256" key="1">
    <source>
        <dbReference type="ARBA" id="ARBA00000448"/>
    </source>
</evidence>
<dbReference type="EC" id="3.2.1.21" evidence="3"/>
<dbReference type="SUPFAM" id="SSF52279">
    <property type="entry name" value="Beta-D-glucan exohydrolase, C-terminal domain"/>
    <property type="match status" value="1"/>
</dbReference>
<keyword evidence="6" id="KW-0326">Glycosidase</keyword>
<feature type="signal peptide" evidence="7">
    <location>
        <begin position="1"/>
        <end position="19"/>
    </location>
</feature>
<evidence type="ECO:0000259" key="9">
    <source>
        <dbReference type="Pfam" id="PF01915"/>
    </source>
</evidence>
<dbReference type="PANTHER" id="PTHR30620">
    <property type="entry name" value="PERIPLASMIC BETA-GLUCOSIDASE-RELATED"/>
    <property type="match status" value="1"/>
</dbReference>
<keyword evidence="5" id="KW-0378">Hydrolase</keyword>
<comment type="caution">
    <text evidence="10">The sequence shown here is derived from an EMBL/GenBank/DDBJ whole genome shotgun (WGS) entry which is preliminary data.</text>
</comment>
<sequence>MRRRRLPLVGLALALGAGAAGTLAAAPSSASTTPQAVLGARGVPLLHVSGLVFKDLDRNGRLDTYEDWRKPAKTRALDLVGRMTLAEKAATMVHGTLPTASASVPGGGSSYDLAGARAIIQGEHVTSAITRLSGAADSLAAQDNALQQIAEQGRLGIPLTISTDPRNSFQYVPGASVQSGSFSQWPETTGLAATRDAQLVRRFGDIARQEYRAVGITMALSPQADVATEPRWARINGTFGEDATVVKKMARAYVRGFQAGGDGLNQDSVLTVVKHWGGYGAQENGFDSHNAYGKYATFTSTSSFLRHLDAFKGAFQAGAAGVMPTYSIIKGVSIDGAPLEQVGAGYSKQMLTDLLRGTYGFDGVVLSDWGITGTCDANCTNGWPAGQTPGFVGFGTDWGVEGLSVVDRYAKGINAGIDQFGGTEDSAPIVQAVSEHKLTVARVNTSVMRVLTQKFQQGLFENAYVDPAAAARIVGNAGFQAEATAAQERSTVLLKNARVPGSKKVLPLRSGTKVYLYGVDAAAARRAGLTVVTRPEDADVALARTSTPFQTLHPNYTFGSRQHEGNLAFAPGQPDFDAISAISAKVPTIVSVYMDRPAILTALEPKTSAILANFGISDDALLSVVTGAAEPDGKLPFELPSSMAAVATQKSDLPADSAHPLYRLGFGLHY</sequence>
<feature type="chain" id="PRO_5039222687" description="beta-glucosidase" evidence="7">
    <location>
        <begin position="20"/>
        <end position="670"/>
    </location>
</feature>
<dbReference type="Pfam" id="PF00933">
    <property type="entry name" value="Glyco_hydro_3"/>
    <property type="match status" value="1"/>
</dbReference>
<feature type="domain" description="Glycoside hydrolase family 3 C-terminal" evidence="9">
    <location>
        <begin position="566"/>
        <end position="670"/>
    </location>
</feature>
<keyword evidence="4 7" id="KW-0732">Signal</keyword>
<evidence type="ECO:0000256" key="2">
    <source>
        <dbReference type="ARBA" id="ARBA00005336"/>
    </source>
</evidence>
<dbReference type="Proteomes" id="UP000281955">
    <property type="component" value="Unassembled WGS sequence"/>
</dbReference>
<name>A0A420XNC6_9ACTN</name>
<dbReference type="SUPFAM" id="SSF51445">
    <property type="entry name" value="(Trans)glycosidases"/>
    <property type="match status" value="1"/>
</dbReference>
<evidence type="ECO:0000256" key="4">
    <source>
        <dbReference type="ARBA" id="ARBA00022729"/>
    </source>
</evidence>
<evidence type="ECO:0000259" key="8">
    <source>
        <dbReference type="Pfam" id="PF00933"/>
    </source>
</evidence>
<dbReference type="EMBL" id="RBWV01000013">
    <property type="protein sequence ID" value="RKS72790.1"/>
    <property type="molecule type" value="Genomic_DNA"/>
</dbReference>
<proteinExistence type="inferred from homology"/>
<dbReference type="GO" id="GO:0009251">
    <property type="term" value="P:glucan catabolic process"/>
    <property type="evidence" value="ECO:0007669"/>
    <property type="project" value="TreeGrafter"/>
</dbReference>
<evidence type="ECO:0000313" key="11">
    <source>
        <dbReference type="Proteomes" id="UP000281955"/>
    </source>
</evidence>
<reference evidence="10 11" key="1">
    <citation type="submission" date="2018-10" db="EMBL/GenBank/DDBJ databases">
        <title>Genomic Encyclopedia of Archaeal and Bacterial Type Strains, Phase II (KMG-II): from individual species to whole genera.</title>
        <authorList>
            <person name="Goeker M."/>
        </authorList>
    </citation>
    <scope>NUCLEOTIDE SEQUENCE [LARGE SCALE GENOMIC DNA]</scope>
    <source>
        <strain evidence="10 11">RP-AC37</strain>
    </source>
</reference>
<dbReference type="InterPro" id="IPR002772">
    <property type="entry name" value="Glyco_hydro_3_C"/>
</dbReference>
<dbReference type="InterPro" id="IPR036881">
    <property type="entry name" value="Glyco_hydro_3_C_sf"/>
</dbReference>
<dbReference type="InterPro" id="IPR036962">
    <property type="entry name" value="Glyco_hydro_3_N_sf"/>
</dbReference>
<feature type="domain" description="Glycoside hydrolase family 3 N-terminal" evidence="8">
    <location>
        <begin position="138"/>
        <end position="452"/>
    </location>
</feature>
<comment type="catalytic activity">
    <reaction evidence="1">
        <text>Hydrolysis of terminal, non-reducing beta-D-glucosyl residues with release of beta-D-glucose.</text>
        <dbReference type="EC" id="3.2.1.21"/>
    </reaction>
</comment>
<accession>A0A420XNC6</accession>
<dbReference type="Gene3D" id="3.40.50.1700">
    <property type="entry name" value="Glycoside hydrolase family 3 C-terminal domain"/>
    <property type="match status" value="1"/>
</dbReference>
<keyword evidence="11" id="KW-1185">Reference proteome</keyword>
<dbReference type="RefSeq" id="WP_121194287.1">
    <property type="nucleotide sequence ID" value="NZ_RBWV01000013.1"/>
</dbReference>
<dbReference type="InterPro" id="IPR051915">
    <property type="entry name" value="Cellulose_Degrad_GH3"/>
</dbReference>
<organism evidence="10 11">
    <name type="scientific">Motilibacter peucedani</name>
    <dbReference type="NCBI Taxonomy" id="598650"/>
    <lineage>
        <taxon>Bacteria</taxon>
        <taxon>Bacillati</taxon>
        <taxon>Actinomycetota</taxon>
        <taxon>Actinomycetes</taxon>
        <taxon>Motilibacterales</taxon>
        <taxon>Motilibacteraceae</taxon>
        <taxon>Motilibacter</taxon>
    </lineage>
</organism>
<evidence type="ECO:0000313" key="10">
    <source>
        <dbReference type="EMBL" id="RKS72790.1"/>
    </source>
</evidence>
<gene>
    <name evidence="10" type="ORF">CLV35_3041</name>
</gene>
<dbReference type="OrthoDB" id="3187421at2"/>